<gene>
    <name evidence="4" type="ORF">WG926_04875</name>
</gene>
<keyword evidence="5" id="KW-1185">Reference proteome</keyword>
<dbReference type="Pfam" id="PF01479">
    <property type="entry name" value="S4"/>
    <property type="match status" value="1"/>
</dbReference>
<reference evidence="4 5" key="1">
    <citation type="submission" date="2024-03" db="EMBL/GenBank/DDBJ databases">
        <title>High-quality draft genome sequencing of Tistrella sp. BH-R2-4.</title>
        <authorList>
            <person name="Dong C."/>
        </authorList>
    </citation>
    <scope>NUCLEOTIDE SEQUENCE [LARGE SCALE GENOMIC DNA]</scope>
    <source>
        <strain evidence="4 5">BH-R2-4</strain>
    </source>
</reference>
<dbReference type="InterPro" id="IPR002942">
    <property type="entry name" value="S4_RNA-bd"/>
</dbReference>
<dbReference type="SMART" id="SM00363">
    <property type="entry name" value="S4"/>
    <property type="match status" value="1"/>
</dbReference>
<evidence type="ECO:0000256" key="2">
    <source>
        <dbReference type="SAM" id="MobiDB-lite"/>
    </source>
</evidence>
<dbReference type="Proteomes" id="UP001413721">
    <property type="component" value="Unassembled WGS sequence"/>
</dbReference>
<sequence length="167" mass="17779">MTQRTAVSPTRSTAPRSTAPRSTSRAAAGQQPPARTARDAGADATALFMEDAAAAGRDAATEAGGRQRLDKWLWCARFYKSRTQAAKLCADGLIRINRMPVTKAAQAVKPGDVLTFPWGNKIKVVQVSRIGARRGPADEARGLYLDLRPADADLPPPRATACNPAVI</sequence>
<feature type="domain" description="RNA-binding S4" evidence="3">
    <location>
        <begin position="67"/>
        <end position="130"/>
    </location>
</feature>
<evidence type="ECO:0000256" key="1">
    <source>
        <dbReference type="PROSITE-ProRule" id="PRU00182"/>
    </source>
</evidence>
<evidence type="ECO:0000313" key="5">
    <source>
        <dbReference type="Proteomes" id="UP001413721"/>
    </source>
</evidence>
<dbReference type="PROSITE" id="PS50889">
    <property type="entry name" value="S4"/>
    <property type="match status" value="1"/>
</dbReference>
<evidence type="ECO:0000259" key="3">
    <source>
        <dbReference type="SMART" id="SM00363"/>
    </source>
</evidence>
<dbReference type="Gene3D" id="3.10.290.10">
    <property type="entry name" value="RNA-binding S4 domain"/>
    <property type="match status" value="1"/>
</dbReference>
<feature type="region of interest" description="Disordered" evidence="2">
    <location>
        <begin position="1"/>
        <end position="41"/>
    </location>
</feature>
<proteinExistence type="predicted"/>
<dbReference type="CDD" id="cd00165">
    <property type="entry name" value="S4"/>
    <property type="match status" value="1"/>
</dbReference>
<organism evidence="4 5">
    <name type="scientific">Tistrella arctica</name>
    <dbReference type="NCBI Taxonomy" id="3133430"/>
    <lineage>
        <taxon>Bacteria</taxon>
        <taxon>Pseudomonadati</taxon>
        <taxon>Pseudomonadota</taxon>
        <taxon>Alphaproteobacteria</taxon>
        <taxon>Geminicoccales</taxon>
        <taxon>Geminicoccaceae</taxon>
        <taxon>Tistrella</taxon>
    </lineage>
</organism>
<name>A0ABU9YFR2_9PROT</name>
<feature type="compositionally biased region" description="Low complexity" evidence="2">
    <location>
        <begin position="8"/>
        <end position="35"/>
    </location>
</feature>
<dbReference type="EMBL" id="JBBKTW010000002">
    <property type="protein sequence ID" value="MEN2987626.1"/>
    <property type="molecule type" value="Genomic_DNA"/>
</dbReference>
<comment type="caution">
    <text evidence="4">The sequence shown here is derived from an EMBL/GenBank/DDBJ whole genome shotgun (WGS) entry which is preliminary data.</text>
</comment>
<protein>
    <submittedName>
        <fullName evidence="4">RNA-binding S4 domain-containing protein</fullName>
    </submittedName>
</protein>
<dbReference type="SUPFAM" id="SSF55174">
    <property type="entry name" value="Alpha-L RNA-binding motif"/>
    <property type="match status" value="1"/>
</dbReference>
<keyword evidence="1" id="KW-0694">RNA-binding</keyword>
<dbReference type="InterPro" id="IPR036986">
    <property type="entry name" value="S4_RNA-bd_sf"/>
</dbReference>
<evidence type="ECO:0000313" key="4">
    <source>
        <dbReference type="EMBL" id="MEN2987626.1"/>
    </source>
</evidence>
<dbReference type="RefSeq" id="WP_345932369.1">
    <property type="nucleotide sequence ID" value="NZ_JBBKTV010000003.1"/>
</dbReference>
<accession>A0ABU9YFR2</accession>